<sequence>MTTFLITGVGGPAGSSLSAQLREREHNVVGVDMVELDGALQGPRADSPELIPFLRRVIEEHNVDVFIPTVQDELPFIASAAPLLPCTVVLSDPLAIGLAHDKWFTAQHCADHGLSVPETVTGSKDFPHFPHVVKPRVARGGRGVVVVDTPEEVGKERDDALIRQSFAPGEEYCPQLYIGRDGEILCMNLRKTKLRDGRVGNADGVERAMHTAVEELAKQVARLFNLRGPVDMDIRLNDDGTPVLLEINARFGANSAHTPEILDALLAEVL</sequence>
<dbReference type="STRING" id="35756.GCA_001044155_02293"/>
<gene>
    <name evidence="2" type="ORF">NCTC11862_02060</name>
</gene>
<organism evidence="2 3">
    <name type="scientific">Corynebacterium pilosum</name>
    <dbReference type="NCBI Taxonomy" id="35756"/>
    <lineage>
        <taxon>Bacteria</taxon>
        <taxon>Bacillati</taxon>
        <taxon>Actinomycetota</taxon>
        <taxon>Actinomycetes</taxon>
        <taxon>Mycobacteriales</taxon>
        <taxon>Corynebacteriaceae</taxon>
        <taxon>Corynebacterium</taxon>
    </lineage>
</organism>
<dbReference type="Proteomes" id="UP000254467">
    <property type="component" value="Unassembled WGS sequence"/>
</dbReference>
<evidence type="ECO:0000313" key="3">
    <source>
        <dbReference type="Proteomes" id="UP000254467"/>
    </source>
</evidence>
<dbReference type="SUPFAM" id="SSF56059">
    <property type="entry name" value="Glutathione synthetase ATP-binding domain-like"/>
    <property type="match status" value="1"/>
</dbReference>
<accession>A0A376CP83</accession>
<dbReference type="EMBL" id="UFXQ01000001">
    <property type="protein sequence ID" value="STC70250.1"/>
    <property type="molecule type" value="Genomic_DNA"/>
</dbReference>
<dbReference type="InterPro" id="IPR003806">
    <property type="entry name" value="ATP-grasp_PylC-type"/>
</dbReference>
<dbReference type="RefSeq" id="WP_018580823.1">
    <property type="nucleotide sequence ID" value="NZ_UFXQ01000001.1"/>
</dbReference>
<feature type="domain" description="ATP-grasp fold PylC-type" evidence="1">
    <location>
        <begin position="99"/>
        <end position="253"/>
    </location>
</feature>
<dbReference type="AlphaFoldDB" id="A0A376CP83"/>
<dbReference type="Gene3D" id="3.40.50.20">
    <property type="match status" value="1"/>
</dbReference>
<dbReference type="GO" id="GO:0005524">
    <property type="term" value="F:ATP binding"/>
    <property type="evidence" value="ECO:0007669"/>
    <property type="project" value="InterPro"/>
</dbReference>
<reference evidence="2 3" key="1">
    <citation type="submission" date="2018-06" db="EMBL/GenBank/DDBJ databases">
        <authorList>
            <consortium name="Pathogen Informatics"/>
            <person name="Doyle S."/>
        </authorList>
    </citation>
    <scope>NUCLEOTIDE SEQUENCE [LARGE SCALE GENOMIC DNA]</scope>
    <source>
        <strain evidence="2 3">NCTC11862</strain>
    </source>
</reference>
<dbReference type="OrthoDB" id="4423634at2"/>
<protein>
    <submittedName>
        <fullName evidence="2">Carbamoyl phosphate synthase-like protein</fullName>
    </submittedName>
</protein>
<evidence type="ECO:0000259" key="1">
    <source>
        <dbReference type="Pfam" id="PF02655"/>
    </source>
</evidence>
<proteinExistence type="predicted"/>
<keyword evidence="3" id="KW-1185">Reference proteome</keyword>
<dbReference type="GO" id="GO:0046872">
    <property type="term" value="F:metal ion binding"/>
    <property type="evidence" value="ECO:0007669"/>
    <property type="project" value="InterPro"/>
</dbReference>
<dbReference type="Pfam" id="PF02655">
    <property type="entry name" value="ATP-grasp_3"/>
    <property type="match status" value="1"/>
</dbReference>
<name>A0A376CP83_9CORY</name>
<dbReference type="Gene3D" id="3.30.470.20">
    <property type="entry name" value="ATP-grasp fold, B domain"/>
    <property type="match status" value="1"/>
</dbReference>
<evidence type="ECO:0000313" key="2">
    <source>
        <dbReference type="EMBL" id="STC70250.1"/>
    </source>
</evidence>